<accession>A0A067P274</accession>
<evidence type="ECO:0000313" key="4">
    <source>
        <dbReference type="Proteomes" id="UP000027073"/>
    </source>
</evidence>
<dbReference type="Proteomes" id="UP000027073">
    <property type="component" value="Unassembled WGS sequence"/>
</dbReference>
<dbReference type="SUPFAM" id="SSF51905">
    <property type="entry name" value="FAD/NAD(P)-binding domain"/>
    <property type="match status" value="1"/>
</dbReference>
<feature type="domain" description="Fungal-type protein kinase" evidence="2">
    <location>
        <begin position="350"/>
        <end position="567"/>
    </location>
</feature>
<organism evidence="3 4">
    <name type="scientific">Pleurotus ostreatus (strain PC15)</name>
    <name type="common">Oyster mushroom</name>
    <dbReference type="NCBI Taxonomy" id="1137138"/>
    <lineage>
        <taxon>Eukaryota</taxon>
        <taxon>Fungi</taxon>
        <taxon>Dikarya</taxon>
        <taxon>Basidiomycota</taxon>
        <taxon>Agaricomycotina</taxon>
        <taxon>Agaricomycetes</taxon>
        <taxon>Agaricomycetidae</taxon>
        <taxon>Agaricales</taxon>
        <taxon>Pleurotineae</taxon>
        <taxon>Pleurotaceae</taxon>
        <taxon>Pleurotus</taxon>
    </lineage>
</organism>
<dbReference type="OrthoDB" id="2925062at2759"/>
<dbReference type="Pfam" id="PF17667">
    <property type="entry name" value="Pkinase_fungal"/>
    <property type="match status" value="1"/>
</dbReference>
<dbReference type="AlphaFoldDB" id="A0A067P274"/>
<reference evidence="4" key="1">
    <citation type="journal article" date="2014" name="Proc. Natl. Acad. Sci. U.S.A.">
        <title>Extensive sampling of basidiomycete genomes demonstrates inadequacy of the white-rot/brown-rot paradigm for wood decay fungi.</title>
        <authorList>
            <person name="Riley R."/>
            <person name="Salamov A.A."/>
            <person name="Brown D.W."/>
            <person name="Nagy L.G."/>
            <person name="Floudas D."/>
            <person name="Held B.W."/>
            <person name="Levasseur A."/>
            <person name="Lombard V."/>
            <person name="Morin E."/>
            <person name="Otillar R."/>
            <person name="Lindquist E.A."/>
            <person name="Sun H."/>
            <person name="LaButti K.M."/>
            <person name="Schmutz J."/>
            <person name="Jabbour D."/>
            <person name="Luo H."/>
            <person name="Baker S.E."/>
            <person name="Pisabarro A.G."/>
            <person name="Walton J.D."/>
            <person name="Blanchette R.A."/>
            <person name="Henrissat B."/>
            <person name="Martin F."/>
            <person name="Cullen D."/>
            <person name="Hibbett D.S."/>
            <person name="Grigoriev I.V."/>
        </authorList>
    </citation>
    <scope>NUCLEOTIDE SEQUENCE [LARGE SCALE GENOMIC DNA]</scope>
    <source>
        <strain evidence="4">PC15</strain>
    </source>
</reference>
<dbReference type="Gene3D" id="3.50.50.60">
    <property type="entry name" value="FAD/NAD(P)-binding domain"/>
    <property type="match status" value="1"/>
</dbReference>
<gene>
    <name evidence="3" type="ORF">PLEOSDRAFT_1101005</name>
</gene>
<dbReference type="InterPro" id="IPR040976">
    <property type="entry name" value="Pkinase_fungal"/>
</dbReference>
<feature type="region of interest" description="Disordered" evidence="1">
    <location>
        <begin position="713"/>
        <end position="739"/>
    </location>
</feature>
<name>A0A067P274_PLEO1</name>
<sequence>MSDHTVRLKSTPVKPTKPPPINRKEMSAFHLPPNSLIPNTDFCRTWLNMHDVIKELVLDKKLQKLAKAVRKSKVTCYENVEVLLNYASALIRNRLCDTSERIVFVDNHSFLPTNHPNKIKGGAADVLGVLESVLKKLQEDERNRIPWHLILTAVEEKTAVDAKVGPAQCGTYLGYANQARPDMVGMYGLSVSPRGFQIQYSCPAGLATSEQFKWTAHLGGILAYICTLYLPRTDFAPKDTTVSLAAGRDILGPPLWDIDVGDKVYRNCKVQFVGQPWTRMTWVAEAETDDEEGPTVIKDSYCDVRTRFKEGDMYKILHAEGAAPGFAAIDREYEVKYKGTPIATSVKQLTRIKTRLIMKTSGLPLTKCRNIVDFFKGMYDILEAHRWMVAERKLLHRDISHGNIVVEAKDAKEIRKFKGTKPPVFINEVLHGKPAAPMARLLDMDNCANLDTSKVKSEGEKQDSDEPLRYRTGTPKFIARSVAAGKVLDDFSARPMPKLQQEIAATYKDVHRNDSSKLRELSDANGSTHGSRISFDRVTLYSEDCSLQVADFEHQPFHDAESVYWCIAAFVLLAKPLNNNVDEGQRQLSQIWDFMAEHEVGNAADMRSALISGNSWAKWLHKDLSFISKLMTDLTRQIRPEWALLDPAPEPLHLHEAMQRLILQYVHDWEKNHLNVELDTVSCRTFTPVERKPMAPVSEHPLIGQVITSSTLGKRGSDSVARRAQSGSKRLRKTGDDEPLGAELAELQQAWIDSQSAPVATEPLGYASEDESDSEETSDASTLRSENVRVADASIIPMPVSAHTSSTVYKIGERAADLIKDSRSSL</sequence>
<dbReference type="InParanoid" id="A0A067P274"/>
<dbReference type="HOGENOM" id="CLU_016820_0_0_1"/>
<dbReference type="EMBL" id="KL198006">
    <property type="protein sequence ID" value="KDQ29971.1"/>
    <property type="molecule type" value="Genomic_DNA"/>
</dbReference>
<protein>
    <recommendedName>
        <fullName evidence="2">Fungal-type protein kinase domain-containing protein</fullName>
    </recommendedName>
</protein>
<dbReference type="VEuPathDB" id="FungiDB:PLEOSDRAFT_1101005"/>
<feature type="compositionally biased region" description="Acidic residues" evidence="1">
    <location>
        <begin position="768"/>
        <end position="778"/>
    </location>
</feature>
<evidence type="ECO:0000259" key="2">
    <source>
        <dbReference type="Pfam" id="PF17667"/>
    </source>
</evidence>
<evidence type="ECO:0000313" key="3">
    <source>
        <dbReference type="EMBL" id="KDQ29971.1"/>
    </source>
</evidence>
<feature type="region of interest" description="Disordered" evidence="1">
    <location>
        <begin position="1"/>
        <end position="23"/>
    </location>
</feature>
<proteinExistence type="predicted"/>
<evidence type="ECO:0000256" key="1">
    <source>
        <dbReference type="SAM" id="MobiDB-lite"/>
    </source>
</evidence>
<feature type="region of interest" description="Disordered" evidence="1">
    <location>
        <begin position="763"/>
        <end position="797"/>
    </location>
</feature>
<dbReference type="InterPro" id="IPR036188">
    <property type="entry name" value="FAD/NAD-bd_sf"/>
</dbReference>